<organism evidence="2 3">
    <name type="scientific">Mangrovivirga halotolerans</name>
    <dbReference type="NCBI Taxonomy" id="2993936"/>
    <lineage>
        <taxon>Bacteria</taxon>
        <taxon>Pseudomonadati</taxon>
        <taxon>Bacteroidota</taxon>
        <taxon>Cytophagia</taxon>
        <taxon>Cytophagales</taxon>
        <taxon>Mangrovivirgaceae</taxon>
        <taxon>Mangrovivirga</taxon>
    </lineage>
</organism>
<evidence type="ECO:0000256" key="1">
    <source>
        <dbReference type="SAM" id="Phobius"/>
    </source>
</evidence>
<dbReference type="RefSeq" id="WP_266055840.1">
    <property type="nucleotide sequence ID" value="NZ_JAPFQN010000003.1"/>
</dbReference>
<protein>
    <submittedName>
        <fullName evidence="2">DUF2752 domain-containing protein</fullName>
    </submittedName>
</protein>
<reference evidence="2 3" key="1">
    <citation type="submission" date="2022-11" db="EMBL/GenBank/DDBJ databases">
        <title>The characterization of three novel Bacteroidetes species and genomic analysis of their roles in tidal elemental geochemical cycles.</title>
        <authorList>
            <person name="Ma K."/>
        </authorList>
    </citation>
    <scope>NUCLEOTIDE SEQUENCE [LARGE SCALE GENOMIC DNA]</scope>
    <source>
        <strain evidence="2 3">M17</strain>
    </source>
</reference>
<keyword evidence="1" id="KW-0812">Transmembrane</keyword>
<dbReference type="InterPro" id="IPR021215">
    <property type="entry name" value="DUF2752"/>
</dbReference>
<feature type="transmembrane region" description="Helical" evidence="1">
    <location>
        <begin position="12"/>
        <end position="28"/>
    </location>
</feature>
<evidence type="ECO:0000313" key="2">
    <source>
        <dbReference type="EMBL" id="MCX2743457.1"/>
    </source>
</evidence>
<dbReference type="Proteomes" id="UP001209885">
    <property type="component" value="Unassembled WGS sequence"/>
</dbReference>
<sequence length="102" mass="11526">MNILINRIKKYNELIIWIGALIALYIISPSGNHFTLCPLSNMGFEFCPGCGLGKGIHHILHGELNNSFESHFLAIPALLILLMRIYKLSLKCIKESYRKSPV</sequence>
<dbReference type="Pfam" id="PF10825">
    <property type="entry name" value="DUF2752"/>
    <property type="match status" value="1"/>
</dbReference>
<gene>
    <name evidence="2" type="ORF">OO013_06240</name>
</gene>
<proteinExistence type="predicted"/>
<accession>A0ABT3RPD6</accession>
<dbReference type="EMBL" id="JAPFQN010000003">
    <property type="protein sequence ID" value="MCX2743457.1"/>
    <property type="molecule type" value="Genomic_DNA"/>
</dbReference>
<keyword evidence="1" id="KW-1133">Transmembrane helix</keyword>
<comment type="caution">
    <text evidence="2">The sequence shown here is derived from an EMBL/GenBank/DDBJ whole genome shotgun (WGS) entry which is preliminary data.</text>
</comment>
<keyword evidence="3" id="KW-1185">Reference proteome</keyword>
<keyword evidence="1" id="KW-0472">Membrane</keyword>
<feature type="transmembrane region" description="Helical" evidence="1">
    <location>
        <begin position="72"/>
        <end position="90"/>
    </location>
</feature>
<name>A0ABT3RPD6_9BACT</name>
<evidence type="ECO:0000313" key="3">
    <source>
        <dbReference type="Proteomes" id="UP001209885"/>
    </source>
</evidence>